<sequence length="102" mass="11802">MISRIKAIPNKSGKSKGYLYQGLPTTPTLHQLMDQKEAGQTQGQKPDWTQLHNSNMDQPRGAPRPKCEMMESTNLVHMRYTKLSYPVDIEVMIFWRRSDSHL</sequence>
<accession>A0ACC2U220</accession>
<comment type="caution">
    <text evidence="1">The sequence shown here is derived from an EMBL/GenBank/DDBJ whole genome shotgun (WGS) entry which is preliminary data.</text>
</comment>
<name>A0ACC2U220_9FUNG</name>
<gene>
    <name evidence="1" type="ORF">DSO57_1020942</name>
</gene>
<organism evidence="1 2">
    <name type="scientific">Entomophthora muscae</name>
    <dbReference type="NCBI Taxonomy" id="34485"/>
    <lineage>
        <taxon>Eukaryota</taxon>
        <taxon>Fungi</taxon>
        <taxon>Fungi incertae sedis</taxon>
        <taxon>Zoopagomycota</taxon>
        <taxon>Entomophthoromycotina</taxon>
        <taxon>Entomophthoromycetes</taxon>
        <taxon>Entomophthorales</taxon>
        <taxon>Entomophthoraceae</taxon>
        <taxon>Entomophthora</taxon>
    </lineage>
</organism>
<proteinExistence type="predicted"/>
<dbReference type="EMBL" id="QTSX02001520">
    <property type="protein sequence ID" value="KAJ9080817.1"/>
    <property type="molecule type" value="Genomic_DNA"/>
</dbReference>
<protein>
    <submittedName>
        <fullName evidence="1">Uncharacterized protein</fullName>
    </submittedName>
</protein>
<evidence type="ECO:0000313" key="1">
    <source>
        <dbReference type="EMBL" id="KAJ9080817.1"/>
    </source>
</evidence>
<reference evidence="1" key="1">
    <citation type="submission" date="2022-04" db="EMBL/GenBank/DDBJ databases">
        <title>Genome of the entomopathogenic fungus Entomophthora muscae.</title>
        <authorList>
            <person name="Elya C."/>
            <person name="Lovett B.R."/>
            <person name="Lee E."/>
            <person name="Macias A.M."/>
            <person name="Hajek A.E."/>
            <person name="De Bivort B.L."/>
            <person name="Kasson M.T."/>
            <person name="De Fine Licht H.H."/>
            <person name="Stajich J.E."/>
        </authorList>
    </citation>
    <scope>NUCLEOTIDE SEQUENCE</scope>
    <source>
        <strain evidence="1">Berkeley</strain>
    </source>
</reference>
<keyword evidence="2" id="KW-1185">Reference proteome</keyword>
<dbReference type="Proteomes" id="UP001165960">
    <property type="component" value="Unassembled WGS sequence"/>
</dbReference>
<evidence type="ECO:0000313" key="2">
    <source>
        <dbReference type="Proteomes" id="UP001165960"/>
    </source>
</evidence>